<dbReference type="RefSeq" id="WP_146904675.1">
    <property type="nucleotide sequence ID" value="NZ_BJYS01000052.1"/>
</dbReference>
<reference evidence="1 2" key="1">
    <citation type="submission" date="2019-07" db="EMBL/GenBank/DDBJ databases">
        <title>Whole genome shotgun sequence of Adhaeribacter aerolatus NBRC 106133.</title>
        <authorList>
            <person name="Hosoyama A."/>
            <person name="Uohara A."/>
            <person name="Ohji S."/>
            <person name="Ichikawa N."/>
        </authorList>
    </citation>
    <scope>NUCLEOTIDE SEQUENCE [LARGE SCALE GENOMIC DNA]</scope>
    <source>
        <strain evidence="1 2">NBRC 106133</strain>
    </source>
</reference>
<evidence type="ECO:0000313" key="2">
    <source>
        <dbReference type="Proteomes" id="UP000321532"/>
    </source>
</evidence>
<dbReference type="SUPFAM" id="SSF53756">
    <property type="entry name" value="UDP-Glycosyltransferase/glycogen phosphorylase"/>
    <property type="match status" value="1"/>
</dbReference>
<dbReference type="AlphaFoldDB" id="A0A512B579"/>
<dbReference type="Pfam" id="PF01075">
    <property type="entry name" value="Glyco_transf_9"/>
    <property type="match status" value="1"/>
</dbReference>
<comment type="caution">
    <text evidence="1">The sequence shown here is derived from an EMBL/GenBank/DDBJ whole genome shotgun (WGS) entry which is preliminary data.</text>
</comment>
<keyword evidence="2" id="KW-1185">Reference proteome</keyword>
<organism evidence="1 2">
    <name type="scientific">Adhaeribacter aerolatus</name>
    <dbReference type="NCBI Taxonomy" id="670289"/>
    <lineage>
        <taxon>Bacteria</taxon>
        <taxon>Pseudomonadati</taxon>
        <taxon>Bacteroidota</taxon>
        <taxon>Cytophagia</taxon>
        <taxon>Cytophagales</taxon>
        <taxon>Hymenobacteraceae</taxon>
        <taxon>Adhaeribacter</taxon>
    </lineage>
</organism>
<dbReference type="InterPro" id="IPR002201">
    <property type="entry name" value="Glyco_trans_9"/>
</dbReference>
<accession>A0A512B579</accession>
<evidence type="ECO:0008006" key="3">
    <source>
        <dbReference type="Google" id="ProtNLM"/>
    </source>
</evidence>
<protein>
    <recommendedName>
        <fullName evidence="3">ADP-heptose--LPS heptosyltransferase</fullName>
    </recommendedName>
</protein>
<dbReference type="OrthoDB" id="6193797at2"/>
<proteinExistence type="predicted"/>
<sequence>MSQDKQEDTSDYWMRCMRSGAFEEAWHFSDKVLQSRAGQPCWHWPRHLQYIWDGSSFEGKRVLVRCYHGLGDTIQFIRYAPLLKAIAAKVIVWAQAPLIPILETAQGIDELLPLHDGTPEVEYDIDVEIMELPHIFRTTLNTIPLDIPYLQVPPQPLSSENGHLAVGLVWKPGDWNEQRAVPFPLLAPLANVPGIKLYILQANAQAAGWQNGFGINPGEFSLYEFARVVSSLDLIISVDSMPVHLAGALGVPVWTLLHAEADWRWMDNREDSPWYPTMRLFRQERAGDWESLILRVAGELEVLAQNSLHYLVKYSPE</sequence>
<dbReference type="Proteomes" id="UP000321532">
    <property type="component" value="Unassembled WGS sequence"/>
</dbReference>
<name>A0A512B579_9BACT</name>
<dbReference type="EMBL" id="BJYS01000052">
    <property type="protein sequence ID" value="GEO07135.1"/>
    <property type="molecule type" value="Genomic_DNA"/>
</dbReference>
<evidence type="ECO:0000313" key="1">
    <source>
        <dbReference type="EMBL" id="GEO07135.1"/>
    </source>
</evidence>
<dbReference type="Gene3D" id="3.40.50.2000">
    <property type="entry name" value="Glycogen Phosphorylase B"/>
    <property type="match status" value="1"/>
</dbReference>
<dbReference type="GO" id="GO:0016757">
    <property type="term" value="F:glycosyltransferase activity"/>
    <property type="evidence" value="ECO:0007669"/>
    <property type="project" value="InterPro"/>
</dbReference>
<gene>
    <name evidence="1" type="ORF">AAE02nite_47990</name>
</gene>